<dbReference type="EMBL" id="JBIACK010000021">
    <property type="protein sequence ID" value="MFE8703931.1"/>
    <property type="molecule type" value="Genomic_DNA"/>
</dbReference>
<name>A0ABW6KIE5_9BACI</name>
<sequence>MKESLVTFMKLAAVAIVISALLWGKLMGVMHDIADKIAVIMS</sequence>
<gene>
    <name evidence="1" type="ORF">ACFYKX_25495</name>
</gene>
<accession>A0ABW6KIE5</accession>
<proteinExistence type="predicted"/>
<keyword evidence="2" id="KW-1185">Reference proteome</keyword>
<dbReference type="RefSeq" id="WP_389364870.1">
    <property type="nucleotide sequence ID" value="NZ_JBIACK010000021.1"/>
</dbReference>
<dbReference type="Proteomes" id="UP001601059">
    <property type="component" value="Unassembled WGS sequence"/>
</dbReference>
<evidence type="ECO:0000313" key="2">
    <source>
        <dbReference type="Proteomes" id="UP001601059"/>
    </source>
</evidence>
<protein>
    <submittedName>
        <fullName evidence="1">Uncharacterized protein</fullName>
    </submittedName>
</protein>
<evidence type="ECO:0000313" key="1">
    <source>
        <dbReference type="EMBL" id="MFE8703931.1"/>
    </source>
</evidence>
<organism evidence="1 2">
    <name type="scientific">Cytobacillus spartinae</name>
    <dbReference type="NCBI Taxonomy" id="3299023"/>
    <lineage>
        <taxon>Bacteria</taxon>
        <taxon>Bacillati</taxon>
        <taxon>Bacillota</taxon>
        <taxon>Bacilli</taxon>
        <taxon>Bacillales</taxon>
        <taxon>Bacillaceae</taxon>
        <taxon>Cytobacillus</taxon>
    </lineage>
</organism>
<reference evidence="1 2" key="1">
    <citation type="submission" date="2024-08" db="EMBL/GenBank/DDBJ databases">
        <title>Two novel Cytobacillus novel species.</title>
        <authorList>
            <person name="Liu G."/>
        </authorList>
    </citation>
    <scope>NUCLEOTIDE SEQUENCE [LARGE SCALE GENOMIC DNA]</scope>
    <source>
        <strain evidence="1 2">FJAT-54145</strain>
    </source>
</reference>
<comment type="caution">
    <text evidence="1">The sequence shown here is derived from an EMBL/GenBank/DDBJ whole genome shotgun (WGS) entry which is preliminary data.</text>
</comment>